<organism evidence="2 3">
    <name type="scientific">Methanocalculus chunghsingensis</name>
    <dbReference type="NCBI Taxonomy" id="156457"/>
    <lineage>
        <taxon>Archaea</taxon>
        <taxon>Methanobacteriati</taxon>
        <taxon>Methanobacteriota</taxon>
        <taxon>Stenosarchaea group</taxon>
        <taxon>Methanomicrobia</taxon>
        <taxon>Methanomicrobiales</taxon>
        <taxon>Methanocalculaceae</taxon>
        <taxon>Methanocalculus</taxon>
    </lineage>
</organism>
<proteinExistence type="predicted"/>
<dbReference type="RefSeq" id="WP_211530528.1">
    <property type="nucleotide sequence ID" value="NZ_JWHL01000005.1"/>
</dbReference>
<dbReference type="InterPro" id="IPR015074">
    <property type="entry name" value="DUF1867"/>
</dbReference>
<dbReference type="EMBL" id="JWHL01000005">
    <property type="protein sequence ID" value="MBR1368879.1"/>
    <property type="molecule type" value="Genomic_DNA"/>
</dbReference>
<evidence type="ECO:0000259" key="1">
    <source>
        <dbReference type="Pfam" id="PF02887"/>
    </source>
</evidence>
<dbReference type="AlphaFoldDB" id="A0A8J7W5V6"/>
<dbReference type="Gene3D" id="3.40.1380.20">
    <property type="entry name" value="Pyruvate kinase, C-terminal domain"/>
    <property type="match status" value="1"/>
</dbReference>
<dbReference type="InterPro" id="IPR015795">
    <property type="entry name" value="Pyrv_Knase_C"/>
</dbReference>
<dbReference type="Proteomes" id="UP000730161">
    <property type="component" value="Unassembled WGS sequence"/>
</dbReference>
<comment type="caution">
    <text evidence="2">The sequence shown here is derived from an EMBL/GenBank/DDBJ whole genome shotgun (WGS) entry which is preliminary data.</text>
</comment>
<dbReference type="InterPro" id="IPR036918">
    <property type="entry name" value="Pyrv_Knase_C_sf"/>
</dbReference>
<dbReference type="SUPFAM" id="SSF52935">
    <property type="entry name" value="PK C-terminal domain-like"/>
    <property type="match status" value="1"/>
</dbReference>
<reference evidence="2" key="1">
    <citation type="submission" date="2014-12" db="EMBL/GenBank/DDBJ databases">
        <authorList>
            <person name="Huang H.-H."/>
            <person name="Chen S.-C."/>
            <person name="Lai M.-C."/>
        </authorList>
    </citation>
    <scope>NUCLEOTIDE SEQUENCE</scope>
    <source>
        <strain evidence="2">K1F9705b</strain>
    </source>
</reference>
<evidence type="ECO:0000313" key="2">
    <source>
        <dbReference type="EMBL" id="MBR1368879.1"/>
    </source>
</evidence>
<gene>
    <name evidence="2" type="ORF">RJ53_04865</name>
</gene>
<dbReference type="Pfam" id="PF02887">
    <property type="entry name" value="PK_C"/>
    <property type="match status" value="1"/>
</dbReference>
<feature type="domain" description="Pyruvate kinase C-terminal" evidence="1">
    <location>
        <begin position="22"/>
        <end position="172"/>
    </location>
</feature>
<name>A0A8J7W5V6_9EURY</name>
<accession>A0A8J7W5V6</accession>
<protein>
    <recommendedName>
        <fullName evidence="1">Pyruvate kinase C-terminal domain-containing protein</fullName>
    </recommendedName>
</protein>
<sequence>MGYITRETAYFDKPGKENTADVVHLAVERARLLNCTQIVVASTSGKTALAFLDAIRGTGIRLVVVSHVVGFSKPGIWEFSEDTAATLRAEGHIIVTGTHTLSGLERALSRAERVGGGSRSEAIAEALRRVVAVGLKVAVESVLIAADQGAIPIEDEVIAVGGTATGADCAAVIRPAHTATFFDLQVREIIAMPRNR</sequence>
<keyword evidence="3" id="KW-1185">Reference proteome</keyword>
<dbReference type="OrthoDB" id="64834at2157"/>
<dbReference type="PIRSF" id="PIRSF016138">
    <property type="entry name" value="UCP016138"/>
    <property type="match status" value="1"/>
</dbReference>
<evidence type="ECO:0000313" key="3">
    <source>
        <dbReference type="Proteomes" id="UP000730161"/>
    </source>
</evidence>